<keyword evidence="4" id="KW-1185">Reference proteome</keyword>
<sequence length="411" mass="47399">MSKQELRSLFLSKKIKKHHNVSKEDGSTRKQQGNIIESPPWSDLHTSLLDQIAGKLCYVDQVSFHAVCKSWNAAQYKVMPADLMTWVVRVSRTSPDMFQCHLYPMSALFNPDIKQCRLNGTEGNFDPKPIVVQNIYLDQCVGSYPWCWDTNIDITCNYGWILFNLPTRDYTATIFLFYSPLTKRVMVLPQLIHSRGTTHKLITCFSAEPDSPDFVLLVARHSDIDTVSTYCHVQGKWSTKKFNNLFSLVLSPDSVVVYLRELFFFVHASGWMTSYNITSGTWKRECVSSDMTISTSGRRYAFESNGELMLVHDSELFNYTVRRFDWSDKRWLPLNNLSDRTLFVGLNSISVNDIEEKEPNNLVLPNQIHVLDGRWYDVYDLKGGKLSESKIPGTKSTFWFKPPDNIVTKKY</sequence>
<evidence type="ECO:0000313" key="4">
    <source>
        <dbReference type="Proteomes" id="UP001237642"/>
    </source>
</evidence>
<proteinExistence type="predicted"/>
<evidence type="ECO:0000256" key="1">
    <source>
        <dbReference type="SAM" id="MobiDB-lite"/>
    </source>
</evidence>
<protein>
    <recommendedName>
        <fullName evidence="2">KIB1-4 beta-propeller domain-containing protein</fullName>
    </recommendedName>
</protein>
<feature type="region of interest" description="Disordered" evidence="1">
    <location>
        <begin position="17"/>
        <end position="36"/>
    </location>
</feature>
<name>A0AAD8LYB5_9APIA</name>
<dbReference type="EMBL" id="JAUIZM010000012">
    <property type="protein sequence ID" value="KAK1353716.1"/>
    <property type="molecule type" value="Genomic_DNA"/>
</dbReference>
<evidence type="ECO:0000259" key="2">
    <source>
        <dbReference type="Pfam" id="PF03478"/>
    </source>
</evidence>
<reference evidence="3" key="2">
    <citation type="submission" date="2023-05" db="EMBL/GenBank/DDBJ databases">
        <authorList>
            <person name="Schelkunov M.I."/>
        </authorList>
    </citation>
    <scope>NUCLEOTIDE SEQUENCE</scope>
    <source>
        <strain evidence="3">Hsosn_3</strain>
        <tissue evidence="3">Leaf</tissue>
    </source>
</reference>
<reference evidence="3" key="1">
    <citation type="submission" date="2023-02" db="EMBL/GenBank/DDBJ databases">
        <title>Genome of toxic invasive species Heracleum sosnowskyi carries increased number of genes despite the absence of recent whole-genome duplications.</title>
        <authorList>
            <person name="Schelkunov M."/>
            <person name="Shtratnikova V."/>
            <person name="Makarenko M."/>
            <person name="Klepikova A."/>
            <person name="Omelchenko D."/>
            <person name="Novikova G."/>
            <person name="Obukhova E."/>
            <person name="Bogdanov V."/>
            <person name="Penin A."/>
            <person name="Logacheva M."/>
        </authorList>
    </citation>
    <scope>NUCLEOTIDE SEQUENCE</scope>
    <source>
        <strain evidence="3">Hsosn_3</strain>
        <tissue evidence="3">Leaf</tissue>
    </source>
</reference>
<gene>
    <name evidence="3" type="ORF">POM88_052081</name>
</gene>
<dbReference type="PANTHER" id="PTHR33110">
    <property type="entry name" value="F-BOX/KELCH-REPEAT PROTEIN-RELATED"/>
    <property type="match status" value="1"/>
</dbReference>
<dbReference type="Proteomes" id="UP001237642">
    <property type="component" value="Unassembled WGS sequence"/>
</dbReference>
<accession>A0AAD8LYB5</accession>
<dbReference type="Pfam" id="PF03478">
    <property type="entry name" value="Beta-prop_KIB1-4"/>
    <property type="match status" value="1"/>
</dbReference>
<feature type="domain" description="KIB1-4 beta-propeller" evidence="2">
    <location>
        <begin position="156"/>
        <end position="378"/>
    </location>
</feature>
<dbReference type="AlphaFoldDB" id="A0AAD8LYB5"/>
<evidence type="ECO:0000313" key="3">
    <source>
        <dbReference type="EMBL" id="KAK1353716.1"/>
    </source>
</evidence>
<dbReference type="InterPro" id="IPR005174">
    <property type="entry name" value="KIB1-4_b-propeller"/>
</dbReference>
<organism evidence="3 4">
    <name type="scientific">Heracleum sosnowskyi</name>
    <dbReference type="NCBI Taxonomy" id="360622"/>
    <lineage>
        <taxon>Eukaryota</taxon>
        <taxon>Viridiplantae</taxon>
        <taxon>Streptophyta</taxon>
        <taxon>Embryophyta</taxon>
        <taxon>Tracheophyta</taxon>
        <taxon>Spermatophyta</taxon>
        <taxon>Magnoliopsida</taxon>
        <taxon>eudicotyledons</taxon>
        <taxon>Gunneridae</taxon>
        <taxon>Pentapetalae</taxon>
        <taxon>asterids</taxon>
        <taxon>campanulids</taxon>
        <taxon>Apiales</taxon>
        <taxon>Apiaceae</taxon>
        <taxon>Apioideae</taxon>
        <taxon>apioid superclade</taxon>
        <taxon>Tordylieae</taxon>
        <taxon>Tordyliinae</taxon>
        <taxon>Heracleum</taxon>
    </lineage>
</organism>
<comment type="caution">
    <text evidence="3">The sequence shown here is derived from an EMBL/GenBank/DDBJ whole genome shotgun (WGS) entry which is preliminary data.</text>
</comment>